<dbReference type="Gene3D" id="3.30.465.10">
    <property type="match status" value="1"/>
</dbReference>
<dbReference type="InterPro" id="IPR010031">
    <property type="entry name" value="FAD_lactone_oxidase-like"/>
</dbReference>
<dbReference type="PIRSF" id="PIRSF000136">
    <property type="entry name" value="LGO_GLO"/>
    <property type="match status" value="1"/>
</dbReference>
<dbReference type="InterPro" id="IPR006094">
    <property type="entry name" value="Oxid_FAD_bind_N"/>
</dbReference>
<dbReference type="InterPro" id="IPR016167">
    <property type="entry name" value="FAD-bd_PCMH_sub1"/>
</dbReference>
<dbReference type="Gene3D" id="3.30.70.2530">
    <property type="match status" value="1"/>
</dbReference>
<name>A0ABW1NS04_9ACTN</name>
<dbReference type="Gene3D" id="1.10.45.10">
    <property type="entry name" value="Vanillyl-alcohol Oxidase, Chain A, domain 4"/>
    <property type="match status" value="1"/>
</dbReference>
<evidence type="ECO:0000313" key="4">
    <source>
        <dbReference type="Proteomes" id="UP001596137"/>
    </source>
</evidence>
<protein>
    <submittedName>
        <fullName evidence="3">D-arabinono-1,4-lactone oxidase</fullName>
    </submittedName>
</protein>
<proteinExistence type="predicted"/>
<comment type="caution">
    <text evidence="3">The sequence shown here is derived from an EMBL/GenBank/DDBJ whole genome shotgun (WGS) entry which is preliminary data.</text>
</comment>
<dbReference type="PROSITE" id="PS51387">
    <property type="entry name" value="FAD_PCMH"/>
    <property type="match status" value="1"/>
</dbReference>
<dbReference type="EMBL" id="JBHSRF010000063">
    <property type="protein sequence ID" value="MFC6085484.1"/>
    <property type="molecule type" value="Genomic_DNA"/>
</dbReference>
<evidence type="ECO:0000256" key="1">
    <source>
        <dbReference type="ARBA" id="ARBA00023002"/>
    </source>
</evidence>
<gene>
    <name evidence="3" type="ORF">ACFP1K_30255</name>
</gene>
<dbReference type="InterPro" id="IPR016169">
    <property type="entry name" value="FAD-bd_PCMH_sub2"/>
</dbReference>
<dbReference type="SUPFAM" id="SSF56176">
    <property type="entry name" value="FAD-binding/transporter-associated domain-like"/>
    <property type="match status" value="1"/>
</dbReference>
<evidence type="ECO:0000313" key="3">
    <source>
        <dbReference type="EMBL" id="MFC6085484.1"/>
    </source>
</evidence>
<dbReference type="InterPro" id="IPR007173">
    <property type="entry name" value="ALO_C"/>
</dbReference>
<dbReference type="PANTHER" id="PTHR43762:SF1">
    <property type="entry name" value="D-ARABINONO-1,4-LACTONE OXIDASE"/>
    <property type="match status" value="1"/>
</dbReference>
<keyword evidence="1" id="KW-0560">Oxidoreductase</keyword>
<organism evidence="3 4">
    <name type="scientific">Sphaerisporangium aureirubrum</name>
    <dbReference type="NCBI Taxonomy" id="1544736"/>
    <lineage>
        <taxon>Bacteria</taxon>
        <taxon>Bacillati</taxon>
        <taxon>Actinomycetota</taxon>
        <taxon>Actinomycetes</taxon>
        <taxon>Streptosporangiales</taxon>
        <taxon>Streptosporangiaceae</taxon>
        <taxon>Sphaerisporangium</taxon>
    </lineage>
</organism>
<sequence length="419" mass="45005">MAGRLTNWAGNLVFSAGEVARPGSVGELSQVVARGERVRALGSGHSFNDVADSDGVMVSVAGLPEVVEVDSAAGVVKVSGGMRYAEVARRLHDKGLSLHNLASLPHISVAGSCATGTHGSGDRNGNLATAVVELEMVTAEGDVVTLGRGDGDAFRGAVVGLGALGVVTALTLEAGPSFDVRQHVFDGLPFEALGDHFDDIMSSAYSVSLFTSWRGDTVDQVWVKHRDGDPAVPEGDLFGARPADGPRHPIAGVSAEHCTQQLGVPGPWHERLPHFRPDFTPSAGEELQTEFLVPRSRALAALRTLHAVQERIAPVLQISEIRTMTADDLWLSPSNGRDTVGIHFTWVKDTEAVLPVVALVDERLAPYDARPHWGKVFTTAPEILRTRYDRWDDFHTLMRHYDPAGKFANAFIRRNILAA</sequence>
<dbReference type="Gene3D" id="3.30.43.10">
    <property type="entry name" value="Uridine Diphospho-n-acetylenolpyruvylglucosamine Reductase, domain 2"/>
    <property type="match status" value="1"/>
</dbReference>
<dbReference type="Proteomes" id="UP001596137">
    <property type="component" value="Unassembled WGS sequence"/>
</dbReference>
<dbReference type="Gene3D" id="3.30.70.2520">
    <property type="match status" value="1"/>
</dbReference>
<feature type="domain" description="FAD-binding PCMH-type" evidence="2">
    <location>
        <begin position="12"/>
        <end position="177"/>
    </location>
</feature>
<evidence type="ECO:0000259" key="2">
    <source>
        <dbReference type="PROSITE" id="PS51387"/>
    </source>
</evidence>
<dbReference type="PANTHER" id="PTHR43762">
    <property type="entry name" value="L-GULONOLACTONE OXIDASE"/>
    <property type="match status" value="1"/>
</dbReference>
<reference evidence="4" key="1">
    <citation type="journal article" date="2019" name="Int. J. Syst. Evol. Microbiol.">
        <title>The Global Catalogue of Microorganisms (GCM) 10K type strain sequencing project: providing services to taxonomists for standard genome sequencing and annotation.</title>
        <authorList>
            <consortium name="The Broad Institute Genomics Platform"/>
            <consortium name="The Broad Institute Genome Sequencing Center for Infectious Disease"/>
            <person name="Wu L."/>
            <person name="Ma J."/>
        </authorList>
    </citation>
    <scope>NUCLEOTIDE SEQUENCE [LARGE SCALE GENOMIC DNA]</scope>
    <source>
        <strain evidence="4">JCM 30346</strain>
    </source>
</reference>
<accession>A0ABW1NS04</accession>
<dbReference type="InterPro" id="IPR036318">
    <property type="entry name" value="FAD-bd_PCMH-like_sf"/>
</dbReference>
<dbReference type="RefSeq" id="WP_380759671.1">
    <property type="nucleotide sequence ID" value="NZ_JBHSRF010000063.1"/>
</dbReference>
<dbReference type="InterPro" id="IPR016166">
    <property type="entry name" value="FAD-bd_PCMH"/>
</dbReference>
<dbReference type="Pfam" id="PF01565">
    <property type="entry name" value="FAD_binding_4"/>
    <property type="match status" value="1"/>
</dbReference>
<keyword evidence="4" id="KW-1185">Reference proteome</keyword>
<dbReference type="InterPro" id="IPR016171">
    <property type="entry name" value="Vanillyl_alc_oxidase_C-sub2"/>
</dbReference>
<dbReference type="Pfam" id="PF04030">
    <property type="entry name" value="ALO"/>
    <property type="match status" value="1"/>
</dbReference>